<dbReference type="CDD" id="cd00093">
    <property type="entry name" value="HTH_XRE"/>
    <property type="match status" value="1"/>
</dbReference>
<dbReference type="Pfam" id="PF01381">
    <property type="entry name" value="HTH_3"/>
    <property type="match status" value="1"/>
</dbReference>
<reference evidence="6 10" key="4">
    <citation type="submission" date="2019-04" db="EMBL/GenBank/DDBJ databases">
        <title>Microbes associate with the intestines of laboratory mice.</title>
        <authorList>
            <person name="Navarre W."/>
            <person name="Wong E."/>
            <person name="Huang K."/>
            <person name="Tropini C."/>
            <person name="Ng K."/>
            <person name="Yu B."/>
        </authorList>
    </citation>
    <scope>NUCLEOTIDE SEQUENCE [LARGE SCALE GENOMIC DNA]</scope>
    <source>
        <strain evidence="6 10">NM26_J9</strain>
    </source>
</reference>
<dbReference type="PROSITE" id="PS50943">
    <property type="entry name" value="HTH_CROC1"/>
    <property type="match status" value="1"/>
</dbReference>
<protein>
    <submittedName>
        <fullName evidence="4">Helix-turn-helix transcriptional regulator</fullName>
    </submittedName>
    <submittedName>
        <fullName evidence="5">XRE family transcriptional regulator</fullName>
    </submittedName>
</protein>
<evidence type="ECO:0000313" key="11">
    <source>
        <dbReference type="Proteomes" id="UP000463931"/>
    </source>
</evidence>
<evidence type="ECO:0000313" key="5">
    <source>
        <dbReference type="EMBL" id="RXV66859.1"/>
    </source>
</evidence>
<dbReference type="SMART" id="SM00530">
    <property type="entry name" value="HTH_XRE"/>
    <property type="match status" value="1"/>
</dbReference>
<evidence type="ECO:0000259" key="1">
    <source>
        <dbReference type="PROSITE" id="PS50943"/>
    </source>
</evidence>
<dbReference type="GO" id="GO:0003677">
    <property type="term" value="F:DNA binding"/>
    <property type="evidence" value="ECO:0007669"/>
    <property type="project" value="InterPro"/>
</dbReference>
<evidence type="ECO:0000313" key="8">
    <source>
        <dbReference type="Proteomes" id="UP000250153"/>
    </source>
</evidence>
<evidence type="ECO:0000313" key="7">
    <source>
        <dbReference type="Proteomes" id="UP000250143"/>
    </source>
</evidence>
<sequence>MPTVKFDDYLEKRFQDPELRSNFEAESLRLESAVALLKAREDAGLTQRELAKRVDVPQSTIARIERGNNTSVDTLSKIANALGKKLKVEFVNM</sequence>
<dbReference type="SUPFAM" id="SSF47413">
    <property type="entry name" value="lambda repressor-like DNA-binding domains"/>
    <property type="match status" value="1"/>
</dbReference>
<dbReference type="EMBL" id="CP040852">
    <property type="protein sequence ID" value="QIA90631.1"/>
    <property type="molecule type" value="Genomic_DNA"/>
</dbReference>
<dbReference type="EMBL" id="CP023566">
    <property type="protein sequence ID" value="AWZ41119.1"/>
    <property type="molecule type" value="Genomic_DNA"/>
</dbReference>
<evidence type="ECO:0000313" key="4">
    <source>
        <dbReference type="EMBL" id="QIA90631.1"/>
    </source>
</evidence>
<proteinExistence type="predicted"/>
<dbReference type="RefSeq" id="WP_004048025.1">
    <property type="nucleotide sequence ID" value="NZ_BDFM01000298.1"/>
</dbReference>
<dbReference type="KEGG" id="lmur:CPS94_02625"/>
<dbReference type="EMBL" id="SRYK01000022">
    <property type="protein sequence ID" value="TGY55410.1"/>
    <property type="molecule type" value="Genomic_DNA"/>
</dbReference>
<dbReference type="OrthoDB" id="2224162at2"/>
<dbReference type="AlphaFoldDB" id="A0A2Z4W0X6"/>
<name>A0A2Z4W0X6_9LACO</name>
<dbReference type="EMBL" id="QZFR01000088">
    <property type="protein sequence ID" value="RXV66859.1"/>
    <property type="molecule type" value="Genomic_DNA"/>
</dbReference>
<evidence type="ECO:0000313" key="2">
    <source>
        <dbReference type="EMBL" id="AWZ37890.1"/>
    </source>
</evidence>
<dbReference type="GeneID" id="48466017"/>
<dbReference type="Proteomes" id="UP000289316">
    <property type="component" value="Unassembled WGS sequence"/>
</dbReference>
<reference evidence="5 9" key="2">
    <citation type="submission" date="2018-09" db="EMBL/GenBank/DDBJ databases">
        <title>Murine metabolic-syndrome-specific gut microbial biobank.</title>
        <authorList>
            <person name="Liu C."/>
        </authorList>
    </citation>
    <scope>NUCLEOTIDE SEQUENCE [LARGE SCALE GENOMIC DNA]</scope>
    <source>
        <strain evidence="5 9">C-30</strain>
    </source>
</reference>
<feature type="domain" description="HTH cro/C1-type" evidence="1">
    <location>
        <begin position="36"/>
        <end position="90"/>
    </location>
</feature>
<keyword evidence="7" id="KW-1185">Reference proteome</keyword>
<evidence type="ECO:0000313" key="6">
    <source>
        <dbReference type="EMBL" id="TGY55410.1"/>
    </source>
</evidence>
<evidence type="ECO:0000313" key="9">
    <source>
        <dbReference type="Proteomes" id="UP000289316"/>
    </source>
</evidence>
<accession>A0A2Z4W0X6</accession>
<reference evidence="4 11" key="3">
    <citation type="journal article" date="2019" name="Nat. Med.">
        <title>Preventing dysbiosis of the neonatal mouse intestinal microbiome protects against late-onset sepsis.</title>
        <authorList>
            <person name="Singer J.R."/>
            <person name="Blosser E.G."/>
            <person name="Zindl C.L."/>
            <person name="Silberger D.J."/>
            <person name="Conlan S."/>
            <person name="Laufer V.A."/>
            <person name="DiToro D."/>
            <person name="Deming C."/>
            <person name="Kumar R."/>
            <person name="Morrow C.D."/>
            <person name="Segre J.A."/>
            <person name="Gray M.J."/>
            <person name="Randolph D.A."/>
            <person name="Weaver C.T."/>
        </authorList>
    </citation>
    <scope>NUCLEOTIDE SEQUENCE [LARGE SCALE GENOMIC DNA]</scope>
    <source>
        <strain evidence="4 11">V10</strain>
    </source>
</reference>
<evidence type="ECO:0000313" key="10">
    <source>
        <dbReference type="Proteomes" id="UP000306855"/>
    </source>
</evidence>
<organism evidence="5 9">
    <name type="scientific">Ligilactobacillus murinus</name>
    <dbReference type="NCBI Taxonomy" id="1622"/>
    <lineage>
        <taxon>Bacteria</taxon>
        <taxon>Bacillati</taxon>
        <taxon>Bacillota</taxon>
        <taxon>Bacilli</taxon>
        <taxon>Lactobacillales</taxon>
        <taxon>Lactobacillaceae</taxon>
        <taxon>Ligilactobacillus</taxon>
    </lineage>
</organism>
<dbReference type="InterPro" id="IPR010982">
    <property type="entry name" value="Lambda_DNA-bd_dom_sf"/>
</dbReference>
<dbReference type="Proteomes" id="UP000306855">
    <property type="component" value="Unassembled WGS sequence"/>
</dbReference>
<dbReference type="Proteomes" id="UP000250153">
    <property type="component" value="Chromosome"/>
</dbReference>
<dbReference type="Proteomes" id="UP000250143">
    <property type="component" value="Chromosome"/>
</dbReference>
<evidence type="ECO:0000313" key="3">
    <source>
        <dbReference type="EMBL" id="AWZ41119.1"/>
    </source>
</evidence>
<dbReference type="Proteomes" id="UP000463931">
    <property type="component" value="Chromosome"/>
</dbReference>
<dbReference type="Gene3D" id="1.10.260.40">
    <property type="entry name" value="lambda repressor-like DNA-binding domains"/>
    <property type="match status" value="1"/>
</dbReference>
<dbReference type="EMBL" id="CP023565">
    <property type="protein sequence ID" value="AWZ37890.1"/>
    <property type="molecule type" value="Genomic_DNA"/>
</dbReference>
<gene>
    <name evidence="3" type="ORF">CPQ89_08840</name>
    <name evidence="2" type="ORF">CPS94_02625</name>
    <name evidence="5" type="ORF">D6C19_09650</name>
    <name evidence="6" type="ORF">E5340_05760</name>
    <name evidence="4" type="ORF">FEE40_10930</name>
</gene>
<dbReference type="InterPro" id="IPR001387">
    <property type="entry name" value="Cro/C1-type_HTH"/>
</dbReference>
<reference evidence="7 8" key="1">
    <citation type="submission" date="2017-09" db="EMBL/GenBank/DDBJ databases">
        <title>Predominant Lactobacillus spp. isolated from feces of mice subjected to short-term calorie restriction.</title>
        <authorList>
            <person name="Zhang C."/>
            <person name="Zhao L."/>
            <person name="Pan F."/>
        </authorList>
    </citation>
    <scope>NUCLEOTIDE SEQUENCE [LARGE SCALE GENOMIC DNA]</scope>
    <source>
        <strain evidence="3 7">CR141</strain>
        <strain evidence="2 8">CR147</strain>
    </source>
</reference>